<dbReference type="InterPro" id="IPR058667">
    <property type="entry name" value="DUF6242_C"/>
</dbReference>
<evidence type="ECO:0000256" key="1">
    <source>
        <dbReference type="SAM" id="SignalP"/>
    </source>
</evidence>
<sequence>MTKHFRYFLFATGLCLALLLAVSQPARSAPDEPVWQSLGLSGQTIFALAAHPTDAQTLFAGVEQGGVYRTTDDGAHWTALTEGMGAADVLSLAVDPQTPATLYAGTAQNGAFRSQDGGEHWMALPLSSPFLYEWLVDPQTPSTLYVLANHALVKSLDKGDHWQACGQGVTSSSLTDLEMNPSNPSELFVGTMTGMVYHTTDGCASWTSALVSMDGVSALAVHPRFAGWVYAATPKGEVFLSQDYGKQWEKIGALPEQSPLHVLEVHPDVPSMLVAGTLTRGVYRSLDGGRTWTAVNTGLSSFTVRALIPDALNPNRWYAGTDDGVFALTFPTLSPQVYLPWIARAP</sequence>
<dbReference type="PANTHER" id="PTHR43739:SF5">
    <property type="entry name" value="EXO-ALPHA-SIALIDASE"/>
    <property type="match status" value="1"/>
</dbReference>
<keyword evidence="1" id="KW-0732">Signal</keyword>
<dbReference type="KEGG" id="atm:ANT_28200"/>
<dbReference type="OrthoDB" id="142870at2"/>
<reference evidence="3 4" key="1">
    <citation type="submission" date="2010-12" db="EMBL/GenBank/DDBJ databases">
        <title>Whole genome sequence of Anaerolinea thermophila UNI-1.</title>
        <authorList>
            <person name="Narita-Yamada S."/>
            <person name="Kishi E."/>
            <person name="Watanabe Y."/>
            <person name="Takasaki K."/>
            <person name="Ankai A."/>
            <person name="Oguchi A."/>
            <person name="Fukui S."/>
            <person name="Takahashi M."/>
            <person name="Yashiro I."/>
            <person name="Hosoyama A."/>
            <person name="Sekiguchi Y."/>
            <person name="Hanada S."/>
            <person name="Fujita N."/>
        </authorList>
    </citation>
    <scope>NUCLEOTIDE SEQUENCE [LARGE SCALE GENOMIC DNA]</scope>
    <source>
        <strain evidence="4">DSM 14523 / JCM 11388 / NBRC 100420 / UNI-1</strain>
    </source>
</reference>
<dbReference type="EMBL" id="AP012029">
    <property type="protein sequence ID" value="BAJ64846.1"/>
    <property type="molecule type" value="Genomic_DNA"/>
</dbReference>
<keyword evidence="4" id="KW-1185">Reference proteome</keyword>
<evidence type="ECO:0000313" key="3">
    <source>
        <dbReference type="EMBL" id="BAJ64846.1"/>
    </source>
</evidence>
<dbReference type="InterPro" id="IPR052025">
    <property type="entry name" value="Xyloglucanase_GH74"/>
</dbReference>
<dbReference type="InParanoid" id="E8N1A3"/>
<protein>
    <recommendedName>
        <fullName evidence="2">DUF6242 domain-containing protein</fullName>
    </recommendedName>
</protein>
<accession>E8N1A3</accession>
<dbReference type="HOGENOM" id="CLU_058803_0_0_0"/>
<proteinExistence type="predicted"/>
<dbReference type="InterPro" id="IPR015943">
    <property type="entry name" value="WD40/YVTN_repeat-like_dom_sf"/>
</dbReference>
<dbReference type="SUPFAM" id="SSF110296">
    <property type="entry name" value="Oligoxyloglucan reducing end-specific cellobiohydrolase"/>
    <property type="match status" value="2"/>
</dbReference>
<dbReference type="RefSeq" id="WP_013561192.1">
    <property type="nucleotide sequence ID" value="NC_014960.1"/>
</dbReference>
<evidence type="ECO:0000313" key="4">
    <source>
        <dbReference type="Proteomes" id="UP000008922"/>
    </source>
</evidence>
<dbReference type="AlphaFoldDB" id="E8N1A3"/>
<gene>
    <name evidence="3" type="ordered locus">ANT_28200</name>
</gene>
<dbReference type="Pfam" id="PF25852">
    <property type="entry name" value="DUF6242_C"/>
    <property type="match status" value="1"/>
</dbReference>
<feature type="signal peptide" evidence="1">
    <location>
        <begin position="1"/>
        <end position="28"/>
    </location>
</feature>
<dbReference type="PANTHER" id="PTHR43739">
    <property type="entry name" value="XYLOGLUCANASE (EUROFUNG)"/>
    <property type="match status" value="1"/>
</dbReference>
<dbReference type="Gene3D" id="2.130.10.10">
    <property type="entry name" value="YVTN repeat-like/Quinoprotein amine dehydrogenase"/>
    <property type="match status" value="3"/>
</dbReference>
<dbReference type="GO" id="GO:0010411">
    <property type="term" value="P:xyloglucan metabolic process"/>
    <property type="evidence" value="ECO:0007669"/>
    <property type="project" value="TreeGrafter"/>
</dbReference>
<feature type="domain" description="DUF6242" evidence="2">
    <location>
        <begin position="67"/>
        <end position="297"/>
    </location>
</feature>
<evidence type="ECO:0000259" key="2">
    <source>
        <dbReference type="Pfam" id="PF25852"/>
    </source>
</evidence>
<organism evidence="3 4">
    <name type="scientific">Anaerolinea thermophila (strain DSM 14523 / JCM 11388 / NBRC 100420 / UNI-1)</name>
    <dbReference type="NCBI Taxonomy" id="926569"/>
    <lineage>
        <taxon>Bacteria</taxon>
        <taxon>Bacillati</taxon>
        <taxon>Chloroflexota</taxon>
        <taxon>Anaerolineae</taxon>
        <taxon>Anaerolineales</taxon>
        <taxon>Anaerolineaceae</taxon>
        <taxon>Anaerolinea</taxon>
    </lineage>
</organism>
<dbReference type="Proteomes" id="UP000008922">
    <property type="component" value="Chromosome"/>
</dbReference>
<dbReference type="eggNOG" id="COG4447">
    <property type="taxonomic scope" value="Bacteria"/>
</dbReference>
<feature type="chain" id="PRO_5003225383" description="DUF6242 domain-containing protein" evidence="1">
    <location>
        <begin position="29"/>
        <end position="346"/>
    </location>
</feature>
<name>E8N1A3_ANATU</name>